<dbReference type="CDD" id="cd05233">
    <property type="entry name" value="SDR_c"/>
    <property type="match status" value="1"/>
</dbReference>
<dbReference type="EMBL" id="UINC01008996">
    <property type="protein sequence ID" value="SVA40416.1"/>
    <property type="molecule type" value="Genomic_DNA"/>
</dbReference>
<dbReference type="InterPro" id="IPR002347">
    <property type="entry name" value="SDR_fam"/>
</dbReference>
<protein>
    <recommendedName>
        <fullName evidence="4">SDR family oxidoreductase</fullName>
    </recommendedName>
</protein>
<dbReference type="PANTHER" id="PTHR24321">
    <property type="entry name" value="DEHYDROGENASES, SHORT CHAIN"/>
    <property type="match status" value="1"/>
</dbReference>
<name>A0A381VJB1_9ZZZZ</name>
<evidence type="ECO:0008006" key="4">
    <source>
        <dbReference type="Google" id="ProtNLM"/>
    </source>
</evidence>
<dbReference type="Pfam" id="PF13561">
    <property type="entry name" value="adh_short_C2"/>
    <property type="match status" value="1"/>
</dbReference>
<dbReference type="Gene3D" id="3.40.50.720">
    <property type="entry name" value="NAD(P)-binding Rossmann-like Domain"/>
    <property type="match status" value="1"/>
</dbReference>
<evidence type="ECO:0000256" key="2">
    <source>
        <dbReference type="ARBA" id="ARBA00023002"/>
    </source>
</evidence>
<gene>
    <name evidence="3" type="ORF">METZ01_LOCUS93270</name>
</gene>
<dbReference type="AlphaFoldDB" id="A0A381VJB1"/>
<sequence>MIDLELENKVVIITGGSGGIGSACAREFLRQGAFVSIADIDKKSGILLEEELLVEYPGRARFFECDLTNIDSTCSVVDSTIAVFGQIDCIICNAAIFHANSLKNWDKDDLEQLRRHFEVGILGHMNMVRHAWADCPGSRGGSVITIGSTAGRFAEPKAMAYLPIKAALIEGVKQFAFEMADAGGWAVCVSPGHTFTREHAKRVKKTGQTKKEYEMTAGNIQNTLLKRFLEPEEIAVWVAIAASHYGRLMTGTEILVDAGIAAGGFNSAYVIPNTELS</sequence>
<proteinExistence type="inferred from homology"/>
<reference evidence="3" key="1">
    <citation type="submission" date="2018-05" db="EMBL/GenBank/DDBJ databases">
        <authorList>
            <person name="Lanie J.A."/>
            <person name="Ng W.-L."/>
            <person name="Kazmierczak K.M."/>
            <person name="Andrzejewski T.M."/>
            <person name="Davidsen T.M."/>
            <person name="Wayne K.J."/>
            <person name="Tettelin H."/>
            <person name="Glass J.I."/>
            <person name="Rusch D."/>
            <person name="Podicherti R."/>
            <person name="Tsui H.-C.T."/>
            <person name="Winkler M.E."/>
        </authorList>
    </citation>
    <scope>NUCLEOTIDE SEQUENCE</scope>
</reference>
<dbReference type="InterPro" id="IPR036291">
    <property type="entry name" value="NAD(P)-bd_dom_sf"/>
</dbReference>
<evidence type="ECO:0000256" key="1">
    <source>
        <dbReference type="ARBA" id="ARBA00006484"/>
    </source>
</evidence>
<dbReference type="GO" id="GO:0016491">
    <property type="term" value="F:oxidoreductase activity"/>
    <property type="evidence" value="ECO:0007669"/>
    <property type="project" value="UniProtKB-KW"/>
</dbReference>
<keyword evidence="2" id="KW-0560">Oxidoreductase</keyword>
<dbReference type="PRINTS" id="PR00081">
    <property type="entry name" value="GDHRDH"/>
</dbReference>
<accession>A0A381VJB1</accession>
<dbReference type="PANTHER" id="PTHR24321:SF8">
    <property type="entry name" value="ESTRADIOL 17-BETA-DEHYDROGENASE 8-RELATED"/>
    <property type="match status" value="1"/>
</dbReference>
<evidence type="ECO:0000313" key="3">
    <source>
        <dbReference type="EMBL" id="SVA40416.1"/>
    </source>
</evidence>
<dbReference type="SUPFAM" id="SSF51735">
    <property type="entry name" value="NAD(P)-binding Rossmann-fold domains"/>
    <property type="match status" value="1"/>
</dbReference>
<organism evidence="3">
    <name type="scientific">marine metagenome</name>
    <dbReference type="NCBI Taxonomy" id="408172"/>
    <lineage>
        <taxon>unclassified sequences</taxon>
        <taxon>metagenomes</taxon>
        <taxon>ecological metagenomes</taxon>
    </lineage>
</organism>
<comment type="similarity">
    <text evidence="1">Belongs to the short-chain dehydrogenases/reductases (SDR) family.</text>
</comment>